<dbReference type="Gene3D" id="3.30.2350.10">
    <property type="entry name" value="Pseudouridine synthase"/>
    <property type="match status" value="1"/>
</dbReference>
<dbReference type="GO" id="GO:0006400">
    <property type="term" value="P:tRNA modification"/>
    <property type="evidence" value="ECO:0007669"/>
    <property type="project" value="TreeGrafter"/>
</dbReference>
<comment type="catalytic activity">
    <reaction evidence="1">
        <text>uridine(55) in tRNA = pseudouridine(55) in tRNA</text>
        <dbReference type="Rhea" id="RHEA:42532"/>
        <dbReference type="Rhea" id="RHEA-COMP:10101"/>
        <dbReference type="Rhea" id="RHEA-COMP:10102"/>
        <dbReference type="ChEBI" id="CHEBI:65314"/>
        <dbReference type="ChEBI" id="CHEBI:65315"/>
        <dbReference type="EC" id="5.4.99.25"/>
    </reaction>
</comment>
<keyword evidence="4" id="KW-0819">tRNA processing</keyword>
<reference evidence="7 8" key="1">
    <citation type="submission" date="2010-03" db="EMBL/GenBank/DDBJ databases">
        <authorList>
            <person name="Glass J.I."/>
            <person name="Benders G.A."/>
            <person name="Durkin A.S."/>
            <person name="Farmerie W.G."/>
            <person name="Hlavinka K."/>
            <person name="Hostetler J."/>
            <person name="Jackson J."/>
            <person name="May M.A."/>
            <person name="Miller R.H."/>
            <person name="Paralanov V."/>
            <person name="Radune D."/>
            <person name="Szczypinski B."/>
            <person name="Brown D.R."/>
        </authorList>
    </citation>
    <scope>NUCLEOTIDE SEQUENCE [LARGE SCALE GENOMIC DNA]</scope>
    <source>
        <strain evidence="7 8">A21JP2</strain>
    </source>
</reference>
<dbReference type="AlphaFoldDB" id="D4XWV9"/>
<evidence type="ECO:0000256" key="3">
    <source>
        <dbReference type="ARBA" id="ARBA00012787"/>
    </source>
</evidence>
<evidence type="ECO:0000313" key="8">
    <source>
        <dbReference type="Proteomes" id="UP000004757"/>
    </source>
</evidence>
<dbReference type="PANTHER" id="PTHR13767:SF2">
    <property type="entry name" value="PSEUDOURIDYLATE SYNTHASE TRUB1"/>
    <property type="match status" value="1"/>
</dbReference>
<name>D4XWV9_9BACT</name>
<accession>D4XWV9</accession>
<dbReference type="Pfam" id="PF01509">
    <property type="entry name" value="TruB_N"/>
    <property type="match status" value="1"/>
</dbReference>
<evidence type="ECO:0000256" key="1">
    <source>
        <dbReference type="ARBA" id="ARBA00000385"/>
    </source>
</evidence>
<dbReference type="STRING" id="747682.MALL_0318"/>
<comment type="caution">
    <text evidence="7">The sequence shown here is derived from an EMBL/GenBank/DDBJ whole genome shotgun (WGS) entry which is preliminary data.</text>
</comment>
<dbReference type="SUPFAM" id="SSF55120">
    <property type="entry name" value="Pseudouridine synthase"/>
    <property type="match status" value="1"/>
</dbReference>
<evidence type="ECO:0000259" key="6">
    <source>
        <dbReference type="Pfam" id="PF01509"/>
    </source>
</evidence>
<dbReference type="EMBL" id="ADNC01000027">
    <property type="protein sequence ID" value="EFF41172.1"/>
    <property type="molecule type" value="Genomic_DNA"/>
</dbReference>
<evidence type="ECO:0000313" key="7">
    <source>
        <dbReference type="EMBL" id="EFF41172.1"/>
    </source>
</evidence>
<dbReference type="GO" id="GO:1990481">
    <property type="term" value="P:mRNA pseudouridine synthesis"/>
    <property type="evidence" value="ECO:0007669"/>
    <property type="project" value="TreeGrafter"/>
</dbReference>
<evidence type="ECO:0000256" key="2">
    <source>
        <dbReference type="ARBA" id="ARBA00005642"/>
    </source>
</evidence>
<evidence type="ECO:0000256" key="5">
    <source>
        <dbReference type="ARBA" id="ARBA00023235"/>
    </source>
</evidence>
<evidence type="ECO:0000256" key="4">
    <source>
        <dbReference type="ARBA" id="ARBA00022694"/>
    </source>
</evidence>
<gene>
    <name evidence="7" type="primary">truB</name>
    <name evidence="7" type="ORF">MALL_0318</name>
</gene>
<feature type="domain" description="Pseudouridine synthase II N-terminal" evidence="6">
    <location>
        <begin position="23"/>
        <end position="171"/>
    </location>
</feature>
<dbReference type="EC" id="5.4.99.25" evidence="3"/>
<keyword evidence="8" id="KW-1185">Reference proteome</keyword>
<dbReference type="Proteomes" id="UP000004757">
    <property type="component" value="Unassembled WGS sequence"/>
</dbReference>
<dbReference type="InterPro" id="IPR020103">
    <property type="entry name" value="PsdUridine_synth_cat_dom_sf"/>
</dbReference>
<comment type="similarity">
    <text evidence="2">Belongs to the pseudouridine synthase TruB family. Type 1 subfamily.</text>
</comment>
<dbReference type="GO" id="GO:0003723">
    <property type="term" value="F:RNA binding"/>
    <property type="evidence" value="ECO:0007669"/>
    <property type="project" value="InterPro"/>
</dbReference>
<dbReference type="RefSeq" id="WP_005683787.1">
    <property type="nucleotide sequence ID" value="NZ_ADNC01000027.1"/>
</dbReference>
<dbReference type="eggNOG" id="COG0130">
    <property type="taxonomic scope" value="Bacteria"/>
</dbReference>
<organism evidence="7 8">
    <name type="scientific">Mycoplasmopsis alligatoris A21JP2</name>
    <dbReference type="NCBI Taxonomy" id="747682"/>
    <lineage>
        <taxon>Bacteria</taxon>
        <taxon>Bacillati</taxon>
        <taxon>Mycoplasmatota</taxon>
        <taxon>Mycoplasmoidales</taxon>
        <taxon>Metamycoplasmataceae</taxon>
        <taxon>Mycoplasmopsis</taxon>
    </lineage>
</organism>
<dbReference type="PANTHER" id="PTHR13767">
    <property type="entry name" value="TRNA-PSEUDOURIDINE SYNTHASE"/>
    <property type="match status" value="1"/>
</dbReference>
<protein>
    <recommendedName>
        <fullName evidence="3">tRNA pseudouridine(55) synthase</fullName>
        <ecNumber evidence="3">5.4.99.25</ecNumber>
    </recommendedName>
</protein>
<keyword evidence="5 7" id="KW-0413">Isomerase</keyword>
<dbReference type="InterPro" id="IPR014780">
    <property type="entry name" value="tRNA_psdUridine_synth_TruB"/>
</dbReference>
<dbReference type="InterPro" id="IPR002501">
    <property type="entry name" value="PsdUridine_synth_N"/>
</dbReference>
<sequence>MFYLINKTKGNSSRKEVDLFSKKLNHVKMGHSGTLDPLATGLLLIATQEDTKLLQYITFKNKKYYVHGKFGYATSTYDVEGEVTFTSNNMVTEEDFLSNVKKLSTLKTQIPPKFSAKKINGKRAYELARNENFDFEIKAQNIEIFDYKVVYFDYQNQTFGIEFNVSEGTYIRSLIYDLGLMSNSYATMTDLVRTGIGVLDISELKQEEYVKIDPFRIIQLSHYNYTKSEQKLLKNGVGFEVKLSDQDTILLLNQNKEISGIAQIKNSFLSVKKIFPERI</sequence>
<dbReference type="OrthoDB" id="9802309at2"/>
<dbReference type="NCBIfam" id="TIGR00431">
    <property type="entry name" value="TruB"/>
    <property type="match status" value="1"/>
</dbReference>
<dbReference type="GO" id="GO:0160148">
    <property type="term" value="F:tRNA pseudouridine(55) synthase activity"/>
    <property type="evidence" value="ECO:0007669"/>
    <property type="project" value="UniProtKB-EC"/>
</dbReference>
<proteinExistence type="inferred from homology"/>